<dbReference type="AlphaFoldDB" id="A0ABD3FFN8"/>
<evidence type="ECO:0000313" key="2">
    <source>
        <dbReference type="EMBL" id="KAL3665588.1"/>
    </source>
</evidence>
<evidence type="ECO:0008006" key="4">
    <source>
        <dbReference type="Google" id="ProtNLM"/>
    </source>
</evidence>
<gene>
    <name evidence="2" type="ORF">V7S43_009622</name>
</gene>
<comment type="caution">
    <text evidence="2">The sequence shown here is derived from an EMBL/GenBank/DDBJ whole genome shotgun (WGS) entry which is preliminary data.</text>
</comment>
<evidence type="ECO:0000256" key="1">
    <source>
        <dbReference type="SAM" id="Coils"/>
    </source>
</evidence>
<dbReference type="Proteomes" id="UP001632037">
    <property type="component" value="Unassembled WGS sequence"/>
</dbReference>
<keyword evidence="1" id="KW-0175">Coiled coil</keyword>
<sequence>MQTVDTMYLPANWTQTDQEIIETLLFDQPLGTVRSNETNAQQILRYRSLIARQITTEMRKTKHRAVQRRFIQRKKDQIHRVKKQVQRLEKEYELLQATGKKNQLKTDNDALKKDIGKCEPLPYPTQEQIELLLSDQQKLIRDNYVKLTVDDWQELLRKNLLEFEVSSCEEDYESTGAVVLGWSDRRKIDYEKGTTRFVMSKRFAHLNAADFFDTTYDKLTQKETHPKLFHPAVTIRMQHLQDINKDGVVLHRCMFNPQTGSVVHTIETMMRVQHGRNFIVFLRTLEYNPAYDCLPKTHQWMQLFTALVFTPSVSVTARRVTGTDDREPGCIFRYAGCLRDLPPDAVKYWLMEMLYVILRFESVMVAPVFAIRAQ</sequence>
<proteinExistence type="predicted"/>
<dbReference type="EMBL" id="JBIMZQ010000020">
    <property type="protein sequence ID" value="KAL3665588.1"/>
    <property type="molecule type" value="Genomic_DNA"/>
</dbReference>
<accession>A0ABD3FFN8</accession>
<organism evidence="2 3">
    <name type="scientific">Phytophthora oleae</name>
    <dbReference type="NCBI Taxonomy" id="2107226"/>
    <lineage>
        <taxon>Eukaryota</taxon>
        <taxon>Sar</taxon>
        <taxon>Stramenopiles</taxon>
        <taxon>Oomycota</taxon>
        <taxon>Peronosporomycetes</taxon>
        <taxon>Peronosporales</taxon>
        <taxon>Peronosporaceae</taxon>
        <taxon>Phytophthora</taxon>
    </lineage>
</organism>
<dbReference type="CDD" id="cd14686">
    <property type="entry name" value="bZIP"/>
    <property type="match status" value="1"/>
</dbReference>
<feature type="coiled-coil region" evidence="1">
    <location>
        <begin position="71"/>
        <end position="114"/>
    </location>
</feature>
<protein>
    <recommendedName>
        <fullName evidence="4">BZIP domain-containing protein</fullName>
    </recommendedName>
</protein>
<name>A0ABD3FFN8_9STRA</name>
<reference evidence="2 3" key="1">
    <citation type="submission" date="2024-09" db="EMBL/GenBank/DDBJ databases">
        <title>Genome sequencing and assembly of Phytophthora oleae, isolate VK10A, causative agent of rot of olive drupes.</title>
        <authorList>
            <person name="Conti Taguali S."/>
            <person name="Riolo M."/>
            <person name="La Spada F."/>
            <person name="Cacciola S.O."/>
            <person name="Dionisio G."/>
        </authorList>
    </citation>
    <scope>NUCLEOTIDE SEQUENCE [LARGE SCALE GENOMIC DNA]</scope>
    <source>
        <strain evidence="2 3">VK10A</strain>
    </source>
</reference>
<evidence type="ECO:0000313" key="3">
    <source>
        <dbReference type="Proteomes" id="UP001632037"/>
    </source>
</evidence>
<keyword evidence="3" id="KW-1185">Reference proteome</keyword>